<dbReference type="InterPro" id="IPR000917">
    <property type="entry name" value="Sulfatase_N"/>
</dbReference>
<dbReference type="Proteomes" id="UP000317243">
    <property type="component" value="Unassembled WGS sequence"/>
</dbReference>
<keyword evidence="5" id="KW-1185">Reference proteome</keyword>
<dbReference type="GO" id="GO:0004065">
    <property type="term" value="F:arylsulfatase activity"/>
    <property type="evidence" value="ECO:0007669"/>
    <property type="project" value="UniProtKB-EC"/>
</dbReference>
<dbReference type="Gene3D" id="3.30.1120.10">
    <property type="match status" value="1"/>
</dbReference>
<evidence type="ECO:0000256" key="1">
    <source>
        <dbReference type="ARBA" id="ARBA00008779"/>
    </source>
</evidence>
<dbReference type="RefSeq" id="WP_146507002.1">
    <property type="nucleotide sequence ID" value="NZ_SIHI01000001.1"/>
</dbReference>
<dbReference type="PANTHER" id="PTHR42693:SF53">
    <property type="entry name" value="ENDO-4-O-SULFATASE"/>
    <property type="match status" value="1"/>
</dbReference>
<dbReference type="InterPro" id="IPR017850">
    <property type="entry name" value="Alkaline_phosphatase_core_sf"/>
</dbReference>
<evidence type="ECO:0000259" key="3">
    <source>
        <dbReference type="Pfam" id="PF00884"/>
    </source>
</evidence>
<dbReference type="OrthoDB" id="9783154at2"/>
<gene>
    <name evidence="4" type="primary">atsA_9</name>
    <name evidence="4" type="ORF">KOR42_04810</name>
</gene>
<dbReference type="EMBL" id="SIHI01000001">
    <property type="protein sequence ID" value="TWT57123.1"/>
    <property type="molecule type" value="Genomic_DNA"/>
</dbReference>
<dbReference type="CDD" id="cd16143">
    <property type="entry name" value="ARS_like"/>
    <property type="match status" value="1"/>
</dbReference>
<reference evidence="4 5" key="1">
    <citation type="submission" date="2019-02" db="EMBL/GenBank/DDBJ databases">
        <title>Deep-cultivation of Planctomycetes and their phenomic and genomic characterization uncovers novel biology.</title>
        <authorList>
            <person name="Wiegand S."/>
            <person name="Jogler M."/>
            <person name="Boedeker C."/>
            <person name="Pinto D."/>
            <person name="Vollmers J."/>
            <person name="Rivas-Marin E."/>
            <person name="Kohn T."/>
            <person name="Peeters S.H."/>
            <person name="Heuer A."/>
            <person name="Rast P."/>
            <person name="Oberbeckmann S."/>
            <person name="Bunk B."/>
            <person name="Jeske O."/>
            <person name="Meyerdierks A."/>
            <person name="Storesund J.E."/>
            <person name="Kallscheuer N."/>
            <person name="Luecker S."/>
            <person name="Lage O.M."/>
            <person name="Pohl T."/>
            <person name="Merkel B.J."/>
            <person name="Hornburger P."/>
            <person name="Mueller R.-W."/>
            <person name="Bruemmer F."/>
            <person name="Labrenz M."/>
            <person name="Spormann A.M."/>
            <person name="Op Den Camp H."/>
            <person name="Overmann J."/>
            <person name="Amann R."/>
            <person name="Jetten M.S.M."/>
            <person name="Mascher T."/>
            <person name="Medema M.H."/>
            <person name="Devos D.P."/>
            <person name="Kaster A.-K."/>
            <person name="Ovreas L."/>
            <person name="Rohde M."/>
            <person name="Galperin M.Y."/>
            <person name="Jogler C."/>
        </authorList>
    </citation>
    <scope>NUCLEOTIDE SEQUENCE [LARGE SCALE GENOMIC DNA]</scope>
    <source>
        <strain evidence="4 5">KOR42</strain>
    </source>
</reference>
<comment type="similarity">
    <text evidence="1">Belongs to the sulfatase family.</text>
</comment>
<name>A0A5C5X4G7_9PLAN</name>
<proteinExistence type="inferred from homology"/>
<dbReference type="Gene3D" id="3.40.720.10">
    <property type="entry name" value="Alkaline Phosphatase, subunit A"/>
    <property type="match status" value="1"/>
</dbReference>
<organism evidence="4 5">
    <name type="scientific">Thalassoglobus neptunius</name>
    <dbReference type="NCBI Taxonomy" id="1938619"/>
    <lineage>
        <taxon>Bacteria</taxon>
        <taxon>Pseudomonadati</taxon>
        <taxon>Planctomycetota</taxon>
        <taxon>Planctomycetia</taxon>
        <taxon>Planctomycetales</taxon>
        <taxon>Planctomycetaceae</taxon>
        <taxon>Thalassoglobus</taxon>
    </lineage>
</organism>
<dbReference type="Pfam" id="PF00884">
    <property type="entry name" value="Sulfatase"/>
    <property type="match status" value="1"/>
</dbReference>
<evidence type="ECO:0000256" key="2">
    <source>
        <dbReference type="ARBA" id="ARBA00022801"/>
    </source>
</evidence>
<evidence type="ECO:0000313" key="4">
    <source>
        <dbReference type="EMBL" id="TWT57123.1"/>
    </source>
</evidence>
<dbReference type="InterPro" id="IPR050738">
    <property type="entry name" value="Sulfatase"/>
</dbReference>
<feature type="domain" description="Sulfatase N-terminal" evidence="3">
    <location>
        <begin position="55"/>
        <end position="417"/>
    </location>
</feature>
<keyword evidence="2 4" id="KW-0378">Hydrolase</keyword>
<sequence length="538" mass="59390">MNSLLSFGLAIFGFFGLLRLSGSRLRTTSCTLVAVTLLAVLLAGNELSAELTERPNILVILADDLGYGDVGCYNAESKVPTPHVDALASQGMKFTDAHSPSTVCTPTRYSLLTGQMAFRLNYRGVFSGAGGPCLISGDQFTLPEMLREEGYATAMFGKWHVGMTFFDEQGEPISENGLKGVERIDYSRPIPDGPVNHGFDQFFGTACCPTTDWLYAYIEGDRIPVPPVDVLDRSQLPKHEWSFDCRPGLVASGFDHEEVDQVFLKKSLEFLDDHVGNQPEKPFFLFHSMQAVHLPSFPGKDYQGKTDAGPHGDFIFEFDDIVGQLVKKLSELGIAEKTIVIVTSDNGPEVGTVVNMRRRYQHDGANPWRGMKRDNWEGGHRVPLIVRWPGIVKAGTVSVQLVCLTDIMATCAEVTGVSLPDDTAEDSISFLAALKGEDSDTARDFILHQTISLALAIRKGPWKFLDHKSSGGNRYNSKQLQQYALPESAPDAPGQLYHLENDPGERHNLYNDEPEIVAELQALLEECKVRGNSRFDRN</sequence>
<dbReference type="PANTHER" id="PTHR42693">
    <property type="entry name" value="ARYLSULFATASE FAMILY MEMBER"/>
    <property type="match status" value="1"/>
</dbReference>
<evidence type="ECO:0000313" key="5">
    <source>
        <dbReference type="Proteomes" id="UP000317243"/>
    </source>
</evidence>
<dbReference type="AlphaFoldDB" id="A0A5C5X4G7"/>
<dbReference type="EC" id="3.1.6.1" evidence="4"/>
<protein>
    <submittedName>
        <fullName evidence="4">Arylsulfatase</fullName>
        <ecNumber evidence="4">3.1.6.1</ecNumber>
    </submittedName>
</protein>
<comment type="caution">
    <text evidence="4">The sequence shown here is derived from an EMBL/GenBank/DDBJ whole genome shotgun (WGS) entry which is preliminary data.</text>
</comment>
<dbReference type="SUPFAM" id="SSF53649">
    <property type="entry name" value="Alkaline phosphatase-like"/>
    <property type="match status" value="1"/>
</dbReference>
<accession>A0A5C5X4G7</accession>